<sequence>MKERVLGTEHVSPAMVNSRRRILLGNTDEILGRAQTWGAQIEDFPASGKTGNRQALNVQGDVLCSRDCRFGVRW</sequence>
<organism evidence="1 2">
    <name type="scientific">Aureliella helgolandensis</name>
    <dbReference type="NCBI Taxonomy" id="2527968"/>
    <lineage>
        <taxon>Bacteria</taxon>
        <taxon>Pseudomonadati</taxon>
        <taxon>Planctomycetota</taxon>
        <taxon>Planctomycetia</taxon>
        <taxon>Pirellulales</taxon>
        <taxon>Pirellulaceae</taxon>
        <taxon>Aureliella</taxon>
    </lineage>
</organism>
<accession>A0A518GFX4</accession>
<evidence type="ECO:0000313" key="1">
    <source>
        <dbReference type="EMBL" id="QDV27506.1"/>
    </source>
</evidence>
<dbReference type="EMBL" id="CP036298">
    <property type="protein sequence ID" value="QDV27506.1"/>
    <property type="molecule type" value="Genomic_DNA"/>
</dbReference>
<dbReference type="KEGG" id="ahel:Q31a_58950"/>
<gene>
    <name evidence="1" type="ORF">Q31a_58950</name>
</gene>
<reference evidence="1 2" key="1">
    <citation type="submission" date="2019-02" db="EMBL/GenBank/DDBJ databases">
        <title>Deep-cultivation of Planctomycetes and their phenomic and genomic characterization uncovers novel biology.</title>
        <authorList>
            <person name="Wiegand S."/>
            <person name="Jogler M."/>
            <person name="Boedeker C."/>
            <person name="Pinto D."/>
            <person name="Vollmers J."/>
            <person name="Rivas-Marin E."/>
            <person name="Kohn T."/>
            <person name="Peeters S.H."/>
            <person name="Heuer A."/>
            <person name="Rast P."/>
            <person name="Oberbeckmann S."/>
            <person name="Bunk B."/>
            <person name="Jeske O."/>
            <person name="Meyerdierks A."/>
            <person name="Storesund J.E."/>
            <person name="Kallscheuer N."/>
            <person name="Luecker S."/>
            <person name="Lage O.M."/>
            <person name="Pohl T."/>
            <person name="Merkel B.J."/>
            <person name="Hornburger P."/>
            <person name="Mueller R.-W."/>
            <person name="Bruemmer F."/>
            <person name="Labrenz M."/>
            <person name="Spormann A.M."/>
            <person name="Op den Camp H."/>
            <person name="Overmann J."/>
            <person name="Amann R."/>
            <person name="Jetten M.S.M."/>
            <person name="Mascher T."/>
            <person name="Medema M.H."/>
            <person name="Devos D.P."/>
            <person name="Kaster A.-K."/>
            <person name="Ovreas L."/>
            <person name="Rohde M."/>
            <person name="Galperin M.Y."/>
            <person name="Jogler C."/>
        </authorList>
    </citation>
    <scope>NUCLEOTIDE SEQUENCE [LARGE SCALE GENOMIC DNA]</scope>
    <source>
        <strain evidence="1 2">Q31a</strain>
    </source>
</reference>
<proteinExistence type="predicted"/>
<name>A0A518GFX4_9BACT</name>
<dbReference type="Proteomes" id="UP000318017">
    <property type="component" value="Chromosome"/>
</dbReference>
<evidence type="ECO:0000313" key="2">
    <source>
        <dbReference type="Proteomes" id="UP000318017"/>
    </source>
</evidence>
<dbReference type="AlphaFoldDB" id="A0A518GFX4"/>
<keyword evidence="2" id="KW-1185">Reference proteome</keyword>
<protein>
    <submittedName>
        <fullName evidence="1">Uncharacterized protein</fullName>
    </submittedName>
</protein>